<comment type="caution">
    <text evidence="6">The sequence shown here is derived from an EMBL/GenBank/DDBJ whole genome shotgun (WGS) entry which is preliminary data.</text>
</comment>
<proteinExistence type="predicted"/>
<keyword evidence="3 5" id="KW-1133">Transmembrane helix</keyword>
<name>A0A553SLI7_NIACI</name>
<dbReference type="EMBL" id="RIBP01000004">
    <property type="protein sequence ID" value="TRZ37852.1"/>
    <property type="molecule type" value="Genomic_DNA"/>
</dbReference>
<protein>
    <submittedName>
        <fullName evidence="6">DUF4870 domain-containing protein</fullName>
    </submittedName>
</protein>
<evidence type="ECO:0000256" key="2">
    <source>
        <dbReference type="ARBA" id="ARBA00022692"/>
    </source>
</evidence>
<feature type="transmembrane region" description="Helical" evidence="5">
    <location>
        <begin position="57"/>
        <end position="90"/>
    </location>
</feature>
<dbReference type="RefSeq" id="WP_185766137.1">
    <property type="nucleotide sequence ID" value="NZ_RIBP01000004.1"/>
</dbReference>
<feature type="transmembrane region" description="Helical" evidence="5">
    <location>
        <begin position="12"/>
        <end position="37"/>
    </location>
</feature>
<dbReference type="InterPro" id="IPR019109">
    <property type="entry name" value="MamF_MmsF"/>
</dbReference>
<organism evidence="6 7">
    <name type="scientific">Niallia circulans</name>
    <name type="common">Bacillus circulans</name>
    <dbReference type="NCBI Taxonomy" id="1397"/>
    <lineage>
        <taxon>Bacteria</taxon>
        <taxon>Bacillati</taxon>
        <taxon>Bacillota</taxon>
        <taxon>Bacilli</taxon>
        <taxon>Bacillales</taxon>
        <taxon>Bacillaceae</taxon>
        <taxon>Niallia</taxon>
    </lineage>
</organism>
<evidence type="ECO:0000313" key="6">
    <source>
        <dbReference type="EMBL" id="TRZ37852.1"/>
    </source>
</evidence>
<keyword evidence="4 5" id="KW-0472">Membrane</keyword>
<comment type="subcellular location">
    <subcellularLocation>
        <location evidence="1">Membrane</location>
        <topology evidence="1">Multi-pass membrane protein</topology>
    </subcellularLocation>
</comment>
<evidence type="ECO:0000256" key="4">
    <source>
        <dbReference type="ARBA" id="ARBA00023136"/>
    </source>
</evidence>
<accession>A0A553SLI7</accession>
<evidence type="ECO:0000256" key="1">
    <source>
        <dbReference type="ARBA" id="ARBA00004141"/>
    </source>
</evidence>
<evidence type="ECO:0000256" key="5">
    <source>
        <dbReference type="SAM" id="Phobius"/>
    </source>
</evidence>
<sequence length="111" mass="12930">MTYRKDVHQDERLFAMLIYVLSFFTAFIGPLVVYLIKSDSPFVKYHGKEYFNFLISYAIYGAISWLLIFVLIGFVLMPLVGIAAFVFTLIAAIRAYEGVEYRIPFIIRIIR</sequence>
<dbReference type="AlphaFoldDB" id="A0A553SLI7"/>
<evidence type="ECO:0000313" key="7">
    <source>
        <dbReference type="Proteomes" id="UP000319837"/>
    </source>
</evidence>
<reference evidence="7" key="1">
    <citation type="submission" date="2018-10" db="EMBL/GenBank/DDBJ databases">
        <title>FDA dAtabase for Regulatory Grade micrObial Sequences (FDA-ARGOS): Supporting development and validation of Infectious Disease Dx tests.</title>
        <authorList>
            <person name="Minogue T."/>
            <person name="Wolcott M."/>
            <person name="Wasieloski L."/>
            <person name="Aguilar W."/>
            <person name="Moore D."/>
            <person name="Tallon L."/>
            <person name="Sadzewicz L."/>
            <person name="Sengamalay N."/>
            <person name="Ott S."/>
            <person name="Godinez A."/>
            <person name="Nagaraj S."/>
            <person name="Vavikolanu K."/>
            <person name="Vyas G."/>
            <person name="Nadendla S."/>
            <person name="George J."/>
            <person name="Sichtig H."/>
        </authorList>
    </citation>
    <scope>NUCLEOTIDE SEQUENCE [LARGE SCALE GENOMIC DNA]</scope>
    <source>
        <strain evidence="7">FDAARGOS_343</strain>
    </source>
</reference>
<keyword evidence="2 5" id="KW-0812">Transmembrane</keyword>
<dbReference type="Pfam" id="PF09685">
    <property type="entry name" value="MamF_MmsF"/>
    <property type="match status" value="1"/>
</dbReference>
<dbReference type="Proteomes" id="UP000319837">
    <property type="component" value="Unassembled WGS sequence"/>
</dbReference>
<evidence type="ECO:0000256" key="3">
    <source>
        <dbReference type="ARBA" id="ARBA00022989"/>
    </source>
</evidence>
<gene>
    <name evidence="6" type="ORF">CEQ21_20715</name>
</gene>